<dbReference type="AlphaFoldDB" id="A0A7D3XQW6"/>
<evidence type="ECO:0000313" key="3">
    <source>
        <dbReference type="EMBL" id="QKG83848.1"/>
    </source>
</evidence>
<protein>
    <submittedName>
        <fullName evidence="3">DUF1992 domain-containing protein</fullName>
    </submittedName>
</protein>
<dbReference type="RefSeq" id="WP_173220974.1">
    <property type="nucleotide sequence ID" value="NZ_CP048104.1"/>
</dbReference>
<feature type="coiled-coil region" evidence="1">
    <location>
        <begin position="79"/>
        <end position="115"/>
    </location>
</feature>
<dbReference type="PANTHER" id="PTHR39158:SF1">
    <property type="entry name" value="DNAJ HOMOLOG SUBFAMILY C MEMBER 28"/>
    <property type="match status" value="1"/>
</dbReference>
<dbReference type="Proteomes" id="UP000503088">
    <property type="component" value="Chromosome"/>
</dbReference>
<dbReference type="PANTHER" id="PTHR39158">
    <property type="entry name" value="OS08G0560600 PROTEIN"/>
    <property type="match status" value="1"/>
</dbReference>
<sequence length="139" mass="16369">MNKDRKKTRRQSSHKWTDDGFVDLMEEIYKESEAKGEFRNLPGKGKPIPKRALEGDLPHHILHNANCLPPWLQLQHEIRDEIEEVVQLLEKQADRKRILGNIDAINQKIRQYNQQCPGSFMQKGPISVENVQEQYKKWV</sequence>
<reference evidence="3 4" key="1">
    <citation type="submission" date="2020-01" db="EMBL/GenBank/DDBJ databases">
        <authorList>
            <person name="Gulvik C.A."/>
            <person name="Batra D.G."/>
        </authorList>
    </citation>
    <scope>NUCLEOTIDE SEQUENCE [LARGE SCALE GENOMIC DNA]</scope>
    <source>
        <strain evidence="3 4">W9323</strain>
    </source>
</reference>
<name>A0A7D3XQW6_9BACL</name>
<evidence type="ECO:0000256" key="1">
    <source>
        <dbReference type="SAM" id="Coils"/>
    </source>
</evidence>
<evidence type="ECO:0000259" key="2">
    <source>
        <dbReference type="Pfam" id="PF09350"/>
    </source>
</evidence>
<dbReference type="EMBL" id="CP048104">
    <property type="protein sequence ID" value="QKG83848.1"/>
    <property type="molecule type" value="Genomic_DNA"/>
</dbReference>
<dbReference type="KEGG" id="kpul:GXN76_04725"/>
<dbReference type="InterPro" id="IPR018961">
    <property type="entry name" value="DnaJ_homolog_subfam-C_membr-28"/>
</dbReference>
<keyword evidence="1" id="KW-0175">Coiled coil</keyword>
<proteinExistence type="predicted"/>
<accession>A0A7D3XQW6</accession>
<gene>
    <name evidence="3" type="ORF">GXN76_04725</name>
</gene>
<organism evidence="3 4">
    <name type="scientific">Kroppenstedtia pulmonis</name>
    <dbReference type="NCBI Taxonomy" id="1380685"/>
    <lineage>
        <taxon>Bacteria</taxon>
        <taxon>Bacillati</taxon>
        <taxon>Bacillota</taxon>
        <taxon>Bacilli</taxon>
        <taxon>Bacillales</taxon>
        <taxon>Thermoactinomycetaceae</taxon>
        <taxon>Kroppenstedtia</taxon>
    </lineage>
</organism>
<keyword evidence="4" id="KW-1185">Reference proteome</keyword>
<evidence type="ECO:0000313" key="4">
    <source>
        <dbReference type="Proteomes" id="UP000503088"/>
    </source>
</evidence>
<dbReference type="Pfam" id="PF09350">
    <property type="entry name" value="DJC28_CD"/>
    <property type="match status" value="1"/>
</dbReference>
<feature type="domain" description="DnaJ homologue subfamily C member 28 conserved" evidence="2">
    <location>
        <begin position="26"/>
        <end position="84"/>
    </location>
</feature>
<dbReference type="InterPro" id="IPR052573">
    <property type="entry name" value="DnaJ_C_subfamily_28"/>
</dbReference>